<accession>A0A3P3XNE5</accession>
<organism evidence="2">
    <name type="scientific">uncultured spirochete</name>
    <dbReference type="NCBI Taxonomy" id="156406"/>
    <lineage>
        <taxon>Bacteria</taxon>
        <taxon>Pseudomonadati</taxon>
        <taxon>Spirochaetota</taxon>
        <taxon>Spirochaetia</taxon>
        <taxon>Spirochaetales</taxon>
        <taxon>environmental samples</taxon>
    </lineage>
</organism>
<sequence length="234" mass="26233">MLGDTVETGSRSLMWNLALSDLEALIPDVPLRPLMGNHDAFFGGQYLFRKAFFPKNFSSDSGSPYYYSIDAGTAKIIVLDLPWGTEQFNRAQKEWLQKTLEKADPKLPIIVLSHSFFYASGYNDPTSDAPWYDNFQNIPAIAPLLERYGVDLVVSGHNHYEEYLEHNGVHYAVIGAMGGKSDPPPTYISPASKWMAVGTFGWLDVDITSSELVLSYRNENGKLLHEERIPYTGT</sequence>
<dbReference type="InterPro" id="IPR051918">
    <property type="entry name" value="STPP_CPPED1"/>
</dbReference>
<dbReference type="InterPro" id="IPR029052">
    <property type="entry name" value="Metallo-depent_PP-like"/>
</dbReference>
<dbReference type="Gene3D" id="3.60.21.10">
    <property type="match status" value="1"/>
</dbReference>
<dbReference type="PANTHER" id="PTHR43143">
    <property type="entry name" value="METALLOPHOSPHOESTERASE, CALCINEURIN SUPERFAMILY"/>
    <property type="match status" value="1"/>
</dbReference>
<dbReference type="SUPFAM" id="SSF56300">
    <property type="entry name" value="Metallo-dependent phosphatases"/>
    <property type="match status" value="1"/>
</dbReference>
<dbReference type="AlphaFoldDB" id="A0A3P3XNE5"/>
<feature type="domain" description="Calcineurin-like phosphoesterase" evidence="1">
    <location>
        <begin position="2"/>
        <end position="160"/>
    </location>
</feature>
<dbReference type="Pfam" id="PF00149">
    <property type="entry name" value="Metallophos"/>
    <property type="match status" value="1"/>
</dbReference>
<dbReference type="PANTHER" id="PTHR43143:SF1">
    <property type="entry name" value="SERINE_THREONINE-PROTEIN PHOSPHATASE CPPED1"/>
    <property type="match status" value="1"/>
</dbReference>
<name>A0A3P3XNE5_9SPIR</name>
<dbReference type="InterPro" id="IPR004843">
    <property type="entry name" value="Calcineurin-like_PHP"/>
</dbReference>
<reference evidence="2" key="1">
    <citation type="submission" date="2017-02" db="EMBL/GenBank/DDBJ databases">
        <authorList>
            <person name="Regsiter A."/>
            <person name="William W."/>
        </authorList>
    </citation>
    <scope>NUCLEOTIDE SEQUENCE</scope>
    <source>
        <strain evidence="2">BdmA 4</strain>
    </source>
</reference>
<protein>
    <submittedName>
        <fullName evidence="2">Metallophosphoesterase</fullName>
    </submittedName>
</protein>
<evidence type="ECO:0000259" key="1">
    <source>
        <dbReference type="Pfam" id="PF00149"/>
    </source>
</evidence>
<evidence type="ECO:0000313" key="2">
    <source>
        <dbReference type="EMBL" id="SLM17433.1"/>
    </source>
</evidence>
<gene>
    <name evidence="2" type="ORF">SPIRO4BDMA_40002</name>
</gene>
<dbReference type="EMBL" id="FWDO01000004">
    <property type="protein sequence ID" value="SLM17433.1"/>
    <property type="molecule type" value="Genomic_DNA"/>
</dbReference>
<dbReference type="GO" id="GO:0016787">
    <property type="term" value="F:hydrolase activity"/>
    <property type="evidence" value="ECO:0007669"/>
    <property type="project" value="InterPro"/>
</dbReference>
<proteinExistence type="predicted"/>